<keyword evidence="3" id="KW-1185">Reference proteome</keyword>
<name>A0A1I3KBF3_9FLAO</name>
<evidence type="ECO:0008006" key="4">
    <source>
        <dbReference type="Google" id="ProtNLM"/>
    </source>
</evidence>
<dbReference type="AlphaFoldDB" id="A0A1I3KBF3"/>
<reference evidence="3" key="1">
    <citation type="submission" date="2016-10" db="EMBL/GenBank/DDBJ databases">
        <authorList>
            <person name="Varghese N."/>
            <person name="Submissions S."/>
        </authorList>
    </citation>
    <scope>NUCLEOTIDE SEQUENCE [LARGE SCALE GENOMIC DNA]</scope>
    <source>
        <strain evidence="3">DSM 22251</strain>
    </source>
</reference>
<keyword evidence="1" id="KW-0732">Signal</keyword>
<evidence type="ECO:0000313" key="2">
    <source>
        <dbReference type="EMBL" id="SFI69714.1"/>
    </source>
</evidence>
<proteinExistence type="predicted"/>
<evidence type="ECO:0000256" key="1">
    <source>
        <dbReference type="SAM" id="SignalP"/>
    </source>
</evidence>
<dbReference type="RefSeq" id="WP_089818650.1">
    <property type="nucleotide sequence ID" value="NZ_FORQ01000001.1"/>
</dbReference>
<organism evidence="2 3">
    <name type="scientific">Kaistella treverensis</name>
    <dbReference type="NCBI Taxonomy" id="631455"/>
    <lineage>
        <taxon>Bacteria</taxon>
        <taxon>Pseudomonadati</taxon>
        <taxon>Bacteroidota</taxon>
        <taxon>Flavobacteriia</taxon>
        <taxon>Flavobacteriales</taxon>
        <taxon>Weeksellaceae</taxon>
        <taxon>Chryseobacterium group</taxon>
        <taxon>Kaistella</taxon>
    </lineage>
</organism>
<protein>
    <recommendedName>
        <fullName evidence="4">DUF2490 domain-containing protein</fullName>
    </recommendedName>
</protein>
<gene>
    <name evidence="2" type="ORF">SAMN05421638_0698</name>
</gene>
<sequence>MSKRVLFLLSFLIFLSVSAQKEHISSYNVITIDYKINDKWYSYVEGQLRGIEDFSYPDYYELKGGVGYKITPNNKFLVGIGRYGNYTNRSFVKEEFRIWLQDIQDLHSGRFKFENRVRAEKSWFYEPKKDATSDRIRLRYRLNISAPLNSKTVEPGTISANVYDEVFFIPADEVWFARNRVFSGLSYQIDDVFALSGGYLWQREFSSKGNRNLHFLYLALSVDIDPSTWKKNDLQTAD</sequence>
<dbReference type="EMBL" id="FORQ01000001">
    <property type="protein sequence ID" value="SFI69714.1"/>
    <property type="molecule type" value="Genomic_DNA"/>
</dbReference>
<evidence type="ECO:0000313" key="3">
    <source>
        <dbReference type="Proteomes" id="UP000242560"/>
    </source>
</evidence>
<dbReference type="InterPro" id="IPR019619">
    <property type="entry name" value="DUF2490"/>
</dbReference>
<accession>A0A1I3KBF3</accession>
<feature type="signal peptide" evidence="1">
    <location>
        <begin position="1"/>
        <end position="19"/>
    </location>
</feature>
<dbReference type="Proteomes" id="UP000242560">
    <property type="component" value="Unassembled WGS sequence"/>
</dbReference>
<dbReference type="Pfam" id="PF10677">
    <property type="entry name" value="DUF2490"/>
    <property type="match status" value="1"/>
</dbReference>
<feature type="chain" id="PRO_5015333745" description="DUF2490 domain-containing protein" evidence="1">
    <location>
        <begin position="20"/>
        <end position="238"/>
    </location>
</feature>